<dbReference type="AlphaFoldDB" id="A0AAN5AP39"/>
<reference evidence="1 2" key="1">
    <citation type="submission" date="2021-12" db="EMBL/GenBank/DDBJ databases">
        <title>Genome sequencing of bacteria with rrn-lacking chromosome and rrn-plasmid.</title>
        <authorList>
            <person name="Anda M."/>
            <person name="Iwasaki W."/>
        </authorList>
    </citation>
    <scope>NUCLEOTIDE SEQUENCE [LARGE SCALE GENOMIC DNA]</scope>
    <source>
        <strain evidence="1 2">NBRC 15940</strain>
    </source>
</reference>
<name>A0AAN5AP39_9BACT</name>
<dbReference type="Proteomes" id="UP001310022">
    <property type="component" value="Unassembled WGS sequence"/>
</dbReference>
<protein>
    <submittedName>
        <fullName evidence="1">Uncharacterized protein</fullName>
    </submittedName>
</protein>
<sequence>MEEAISRLRFYKFELGGMALLSSAVFVEGRLFWVGPFFMLSPDCPGQSGDQAGGFFGRKSPLQFEFFSTRFHGLRGWISFLSLAEGVKCLGSRGGIEF</sequence>
<proteinExistence type="predicted"/>
<evidence type="ECO:0000313" key="1">
    <source>
        <dbReference type="EMBL" id="GJM63418.1"/>
    </source>
</evidence>
<dbReference type="EMBL" id="BQKE01000002">
    <property type="protein sequence ID" value="GJM63418.1"/>
    <property type="molecule type" value="Genomic_DNA"/>
</dbReference>
<organism evidence="1 2">
    <name type="scientific">Persicobacter diffluens</name>
    <dbReference type="NCBI Taxonomy" id="981"/>
    <lineage>
        <taxon>Bacteria</taxon>
        <taxon>Pseudomonadati</taxon>
        <taxon>Bacteroidota</taxon>
        <taxon>Cytophagia</taxon>
        <taxon>Cytophagales</taxon>
        <taxon>Persicobacteraceae</taxon>
        <taxon>Persicobacter</taxon>
    </lineage>
</organism>
<accession>A0AAN5AP39</accession>
<comment type="caution">
    <text evidence="1">The sequence shown here is derived from an EMBL/GenBank/DDBJ whole genome shotgun (WGS) entry which is preliminary data.</text>
</comment>
<evidence type="ECO:0000313" key="2">
    <source>
        <dbReference type="Proteomes" id="UP001310022"/>
    </source>
</evidence>
<gene>
    <name evidence="1" type="ORF">PEDI_39700</name>
</gene>
<keyword evidence="2" id="KW-1185">Reference proteome</keyword>